<evidence type="ECO:0000313" key="1">
    <source>
        <dbReference type="EMBL" id="CAD7414602.1"/>
    </source>
</evidence>
<gene>
    <name evidence="1" type="ORF">TCEB3V08_LOCUS12158</name>
</gene>
<name>A0A7R9DH97_TIMCR</name>
<dbReference type="AlphaFoldDB" id="A0A7R9DH97"/>
<organism evidence="1">
    <name type="scientific">Timema cristinae</name>
    <name type="common">Walking stick</name>
    <dbReference type="NCBI Taxonomy" id="61476"/>
    <lineage>
        <taxon>Eukaryota</taxon>
        <taxon>Metazoa</taxon>
        <taxon>Ecdysozoa</taxon>
        <taxon>Arthropoda</taxon>
        <taxon>Hexapoda</taxon>
        <taxon>Insecta</taxon>
        <taxon>Pterygota</taxon>
        <taxon>Neoptera</taxon>
        <taxon>Polyneoptera</taxon>
        <taxon>Phasmatodea</taxon>
        <taxon>Timematodea</taxon>
        <taxon>Timematoidea</taxon>
        <taxon>Timematidae</taxon>
        <taxon>Timema</taxon>
    </lineage>
</organism>
<dbReference type="EMBL" id="OC324840">
    <property type="protein sequence ID" value="CAD7414602.1"/>
    <property type="molecule type" value="Genomic_DNA"/>
</dbReference>
<reference evidence="1" key="1">
    <citation type="submission" date="2020-11" db="EMBL/GenBank/DDBJ databases">
        <authorList>
            <person name="Tran Van P."/>
        </authorList>
    </citation>
    <scope>NUCLEOTIDE SEQUENCE</scope>
</reference>
<sequence length="172" mass="19452">MEEFNYILEHLKTENGCGPKNDLVEQNKVDINTEEDIAITIKSELENYKSCSVKLERLSDGFLSVLERIKTALAYVCTARLGGSAFQTRLLVVGESSGLKPLGLQATSGSNEDTEWLKEEEREKPIEFDTYTKEDMGATIKSEIENNKSCFVKLERLSDDFLTFEKIIKVIN</sequence>
<proteinExistence type="predicted"/>
<accession>A0A7R9DH97</accession>
<protein>
    <submittedName>
        <fullName evidence="1">Uncharacterized protein</fullName>
    </submittedName>
</protein>